<keyword evidence="1" id="KW-0812">Transmembrane</keyword>
<gene>
    <name evidence="2" type="ORF">LCGC14_0255780</name>
</gene>
<feature type="transmembrane region" description="Helical" evidence="1">
    <location>
        <begin position="137"/>
        <end position="155"/>
    </location>
</feature>
<name>A0A0F9WNI5_9ZZZZ</name>
<dbReference type="AlphaFoldDB" id="A0A0F9WNI5"/>
<keyword evidence="1" id="KW-1133">Transmembrane helix</keyword>
<reference evidence="2" key="1">
    <citation type="journal article" date="2015" name="Nature">
        <title>Complex archaea that bridge the gap between prokaryotes and eukaryotes.</title>
        <authorList>
            <person name="Spang A."/>
            <person name="Saw J.H."/>
            <person name="Jorgensen S.L."/>
            <person name="Zaremba-Niedzwiedzka K."/>
            <person name="Martijn J."/>
            <person name="Lind A.E."/>
            <person name="van Eijk R."/>
            <person name="Schleper C."/>
            <person name="Guy L."/>
            <person name="Ettema T.J."/>
        </authorList>
    </citation>
    <scope>NUCLEOTIDE SEQUENCE</scope>
</reference>
<proteinExistence type="predicted"/>
<feature type="transmembrane region" description="Helical" evidence="1">
    <location>
        <begin position="67"/>
        <end position="84"/>
    </location>
</feature>
<organism evidence="2">
    <name type="scientific">marine sediment metagenome</name>
    <dbReference type="NCBI Taxonomy" id="412755"/>
    <lineage>
        <taxon>unclassified sequences</taxon>
        <taxon>metagenomes</taxon>
        <taxon>ecological metagenomes</taxon>
    </lineage>
</organism>
<dbReference type="InterPro" id="IPR007498">
    <property type="entry name" value="PqiA-like"/>
</dbReference>
<dbReference type="Pfam" id="PF04403">
    <property type="entry name" value="PqiA"/>
    <property type="match status" value="1"/>
</dbReference>
<keyword evidence="1" id="KW-0472">Membrane</keyword>
<dbReference type="EMBL" id="LAZR01000135">
    <property type="protein sequence ID" value="KKN87711.1"/>
    <property type="molecule type" value="Genomic_DNA"/>
</dbReference>
<comment type="caution">
    <text evidence="2">The sequence shown here is derived from an EMBL/GenBank/DDBJ whole genome shotgun (WGS) entry which is preliminary data.</text>
</comment>
<evidence type="ECO:0000256" key="1">
    <source>
        <dbReference type="SAM" id="Phobius"/>
    </source>
</evidence>
<accession>A0A0F9WNI5</accession>
<sequence length="175" mass="19091">MIGSMSNDPPQKDVGRTKTLLRFLNLSLLILYPVAWGAPLLRAGVLPLFGLTEISVLSGLRSLWQTDMFLALVVALFALAAPYAKTVGLTLVQFDLIRPRTLPILQVAGKLAMADVFLIALYVTLAKGIGIGRIETAWGLYLFIACILASVFIGYHTQNLVDPRRQTSHPTSRLG</sequence>
<protein>
    <recommendedName>
        <fullName evidence="3">Paraquat-inducible protein A</fullName>
    </recommendedName>
</protein>
<feature type="transmembrane region" description="Helical" evidence="1">
    <location>
        <begin position="20"/>
        <end position="38"/>
    </location>
</feature>
<evidence type="ECO:0000313" key="2">
    <source>
        <dbReference type="EMBL" id="KKN87711.1"/>
    </source>
</evidence>
<feature type="transmembrane region" description="Helical" evidence="1">
    <location>
        <begin position="104"/>
        <end position="125"/>
    </location>
</feature>
<evidence type="ECO:0008006" key="3">
    <source>
        <dbReference type="Google" id="ProtNLM"/>
    </source>
</evidence>